<dbReference type="AlphaFoldDB" id="A0A382S5Q9"/>
<protein>
    <submittedName>
        <fullName evidence="2">Uncharacterized protein</fullName>
    </submittedName>
</protein>
<accession>A0A382S5Q9</accession>
<feature type="region of interest" description="Disordered" evidence="1">
    <location>
        <begin position="1"/>
        <end position="47"/>
    </location>
</feature>
<name>A0A382S5Q9_9ZZZZ</name>
<feature type="compositionally biased region" description="Acidic residues" evidence="1">
    <location>
        <begin position="27"/>
        <end position="39"/>
    </location>
</feature>
<gene>
    <name evidence="2" type="ORF">METZ01_LOCUS358090</name>
</gene>
<evidence type="ECO:0000313" key="2">
    <source>
        <dbReference type="EMBL" id="SVD05236.1"/>
    </source>
</evidence>
<reference evidence="2" key="1">
    <citation type="submission" date="2018-05" db="EMBL/GenBank/DDBJ databases">
        <authorList>
            <person name="Lanie J.A."/>
            <person name="Ng W.-L."/>
            <person name="Kazmierczak K.M."/>
            <person name="Andrzejewski T.M."/>
            <person name="Davidsen T.M."/>
            <person name="Wayne K.J."/>
            <person name="Tettelin H."/>
            <person name="Glass J.I."/>
            <person name="Rusch D."/>
            <person name="Podicherti R."/>
            <person name="Tsui H.-C.T."/>
            <person name="Winkler M.E."/>
        </authorList>
    </citation>
    <scope>NUCLEOTIDE SEQUENCE</scope>
</reference>
<evidence type="ECO:0000256" key="1">
    <source>
        <dbReference type="SAM" id="MobiDB-lite"/>
    </source>
</evidence>
<dbReference type="EMBL" id="UINC01126635">
    <property type="protein sequence ID" value="SVD05236.1"/>
    <property type="molecule type" value="Genomic_DNA"/>
</dbReference>
<proteinExistence type="predicted"/>
<organism evidence="2">
    <name type="scientific">marine metagenome</name>
    <dbReference type="NCBI Taxonomy" id="408172"/>
    <lineage>
        <taxon>unclassified sequences</taxon>
        <taxon>metagenomes</taxon>
        <taxon>ecological metagenomes</taxon>
    </lineage>
</organism>
<feature type="compositionally biased region" description="Basic and acidic residues" evidence="1">
    <location>
        <begin position="9"/>
        <end position="23"/>
    </location>
</feature>
<sequence>MTESESLSEAEKLSPEDADREMAMGDIEAETETEDDEFGSADHPATQ</sequence>
<feature type="non-terminal residue" evidence="2">
    <location>
        <position position="47"/>
    </location>
</feature>